<evidence type="ECO:0000256" key="1">
    <source>
        <dbReference type="SAM" id="MobiDB-lite"/>
    </source>
</evidence>
<dbReference type="RefSeq" id="XP_013950106.1">
    <property type="nucleotide sequence ID" value="XM_014094631.1"/>
</dbReference>
<dbReference type="GeneID" id="25796693"/>
<gene>
    <name evidence="2" type="ORF">TRIVIDRAFT_65273</name>
</gene>
<accession>G9NAN4</accession>
<proteinExistence type="predicted"/>
<dbReference type="VEuPathDB" id="FungiDB:TRIVIDRAFT_65273"/>
<organism evidence="2 3">
    <name type="scientific">Hypocrea virens (strain Gv29-8 / FGSC 10586)</name>
    <name type="common">Gliocladium virens</name>
    <name type="synonym">Trichoderma virens</name>
    <dbReference type="NCBI Taxonomy" id="413071"/>
    <lineage>
        <taxon>Eukaryota</taxon>
        <taxon>Fungi</taxon>
        <taxon>Dikarya</taxon>
        <taxon>Ascomycota</taxon>
        <taxon>Pezizomycotina</taxon>
        <taxon>Sordariomycetes</taxon>
        <taxon>Hypocreomycetidae</taxon>
        <taxon>Hypocreales</taxon>
        <taxon>Hypocreaceae</taxon>
        <taxon>Trichoderma</taxon>
    </lineage>
</organism>
<sequence length="205" mass="22444">MERDGWPGNSRFKAVGEERKNAAEERRMGSGSSTWIGLDWMRLGLGWDRIVRRKYALVPAPVQRCGNPRPCSGPEPEPARKLPRLGGFGASEPLAAVQRHGKRTKEIVKPSGPVSAEEAGECEKRKAKQASASRGLILSTKHQGLAAVQAQAHARRWGGTRRPPWQIKALSPALSTLGTCEAWGLMLEVCGNTAFQQHRPLPLEN</sequence>
<dbReference type="EMBL" id="ABDF02000091">
    <property type="protein sequence ID" value="EHK15895.1"/>
    <property type="molecule type" value="Genomic_DNA"/>
</dbReference>
<feature type="compositionally biased region" description="Basic and acidic residues" evidence="1">
    <location>
        <begin position="14"/>
        <end position="28"/>
    </location>
</feature>
<name>G9NAN4_HYPVG</name>
<dbReference type="HOGENOM" id="CLU_1337668_0_0_1"/>
<dbReference type="InParanoid" id="G9NAN4"/>
<evidence type="ECO:0000313" key="2">
    <source>
        <dbReference type="EMBL" id="EHK15895.1"/>
    </source>
</evidence>
<dbReference type="AlphaFoldDB" id="G9NAN4"/>
<reference evidence="2 3" key="1">
    <citation type="journal article" date="2011" name="Genome Biol.">
        <title>Comparative genome sequence analysis underscores mycoparasitism as the ancestral life style of Trichoderma.</title>
        <authorList>
            <person name="Kubicek C.P."/>
            <person name="Herrera-Estrella A."/>
            <person name="Seidl-Seiboth V."/>
            <person name="Martinez D.A."/>
            <person name="Druzhinina I.S."/>
            <person name="Thon M."/>
            <person name="Zeilinger S."/>
            <person name="Casas-Flores S."/>
            <person name="Horwitz B.A."/>
            <person name="Mukherjee P.K."/>
            <person name="Mukherjee M."/>
            <person name="Kredics L."/>
            <person name="Alcaraz L.D."/>
            <person name="Aerts A."/>
            <person name="Antal Z."/>
            <person name="Atanasova L."/>
            <person name="Cervantes-Badillo M.G."/>
            <person name="Challacombe J."/>
            <person name="Chertkov O."/>
            <person name="McCluskey K."/>
            <person name="Coulpier F."/>
            <person name="Deshpande N."/>
            <person name="von Doehren H."/>
            <person name="Ebbole D.J."/>
            <person name="Esquivel-Naranjo E.U."/>
            <person name="Fekete E."/>
            <person name="Flipphi M."/>
            <person name="Glaser F."/>
            <person name="Gomez-Rodriguez E.Y."/>
            <person name="Gruber S."/>
            <person name="Han C."/>
            <person name="Henrissat B."/>
            <person name="Hermosa R."/>
            <person name="Hernandez-Onate M."/>
            <person name="Karaffa L."/>
            <person name="Kosti I."/>
            <person name="Le Crom S."/>
            <person name="Lindquist E."/>
            <person name="Lucas S."/>
            <person name="Luebeck M."/>
            <person name="Luebeck P.S."/>
            <person name="Margeot A."/>
            <person name="Metz B."/>
            <person name="Misra M."/>
            <person name="Nevalainen H."/>
            <person name="Omann M."/>
            <person name="Packer N."/>
            <person name="Perrone G."/>
            <person name="Uresti-Rivera E.E."/>
            <person name="Salamov A."/>
            <person name="Schmoll M."/>
            <person name="Seiboth B."/>
            <person name="Shapiro H."/>
            <person name="Sukno S."/>
            <person name="Tamayo-Ramos J.A."/>
            <person name="Tisch D."/>
            <person name="Wiest A."/>
            <person name="Wilkinson H.H."/>
            <person name="Zhang M."/>
            <person name="Coutinho P.M."/>
            <person name="Kenerley C.M."/>
            <person name="Monte E."/>
            <person name="Baker S.E."/>
            <person name="Grigoriev I.V."/>
        </authorList>
    </citation>
    <scope>NUCLEOTIDE SEQUENCE [LARGE SCALE GENOMIC DNA]</scope>
    <source>
        <strain evidence="3">Gv29-8 / FGSC 10586</strain>
    </source>
</reference>
<evidence type="ECO:0000313" key="3">
    <source>
        <dbReference type="Proteomes" id="UP000007115"/>
    </source>
</evidence>
<feature type="region of interest" description="Disordered" evidence="1">
    <location>
        <begin position="1"/>
        <end position="31"/>
    </location>
</feature>
<protein>
    <submittedName>
        <fullName evidence="2">Uncharacterized protein</fullName>
    </submittedName>
</protein>
<comment type="caution">
    <text evidence="2">The sequence shown here is derived from an EMBL/GenBank/DDBJ whole genome shotgun (WGS) entry which is preliminary data.</text>
</comment>
<dbReference type="Proteomes" id="UP000007115">
    <property type="component" value="Unassembled WGS sequence"/>
</dbReference>
<keyword evidence="3" id="KW-1185">Reference proteome</keyword>